<feature type="transmembrane region" description="Helical" evidence="1">
    <location>
        <begin position="140"/>
        <end position="161"/>
    </location>
</feature>
<feature type="transmembrane region" description="Helical" evidence="1">
    <location>
        <begin position="220"/>
        <end position="242"/>
    </location>
</feature>
<evidence type="ECO:0000259" key="2">
    <source>
        <dbReference type="Pfam" id="PF02517"/>
    </source>
</evidence>
<name>A0A4V6MDM9_9MICO</name>
<dbReference type="Pfam" id="PF02517">
    <property type="entry name" value="Rce1-like"/>
    <property type="match status" value="1"/>
</dbReference>
<protein>
    <recommendedName>
        <fullName evidence="2">CAAX prenyl protease 2/Lysostaphin resistance protein A-like domain-containing protein</fullName>
    </recommendedName>
</protein>
<gene>
    <name evidence="3" type="ORF">EV139_0355</name>
</gene>
<evidence type="ECO:0000313" key="4">
    <source>
        <dbReference type="Proteomes" id="UP000291832"/>
    </source>
</evidence>
<feature type="transmembrane region" description="Helical" evidence="1">
    <location>
        <begin position="271"/>
        <end position="289"/>
    </location>
</feature>
<proteinExistence type="predicted"/>
<keyword evidence="1" id="KW-0812">Transmembrane</keyword>
<dbReference type="GO" id="GO:0080120">
    <property type="term" value="P:CAAX-box protein maturation"/>
    <property type="evidence" value="ECO:0007669"/>
    <property type="project" value="UniProtKB-ARBA"/>
</dbReference>
<dbReference type="InterPro" id="IPR003675">
    <property type="entry name" value="Rce1/LyrA-like_dom"/>
</dbReference>
<feature type="transmembrane region" description="Helical" evidence="1">
    <location>
        <begin position="296"/>
        <end position="315"/>
    </location>
</feature>
<comment type="caution">
    <text evidence="3">The sequence shown here is derived from an EMBL/GenBank/DDBJ whole genome shotgun (WGS) entry which is preliminary data.</text>
</comment>
<sequence>MTSHALTSHALTPRRLPAPIGIVAALAVCGVAPAWFVAELFWVGIALAGLGFGLAWLADRASASAGAANTDRTSASASASASASTSTSASARAANADPTAPAAAGTRPPSLLRDLSLVIIGLAVVRTIPLAAALDTPAMIRFTLALGGAVLVPYLVSRYVYRDRSTGFPWRGGGRWGAFHWGWLVAVLVLGWLILPWYFISSGVYQNWPEVTTPDLIARLFVGVGAVGIWDELFFICTVFAVLLRHFPVWAANALQAIVFVSFLWELGYRSWGPVLTIPFALMQGLIFLRTRSLGYVVAVHLLFDAVVFAVLVYAHNPGMPHIFLTAP</sequence>
<feature type="transmembrane region" description="Helical" evidence="1">
    <location>
        <begin position="115"/>
        <end position="134"/>
    </location>
</feature>
<organism evidence="3 4">
    <name type="scientific">Leucobacter luti</name>
    <dbReference type="NCBI Taxonomy" id="340320"/>
    <lineage>
        <taxon>Bacteria</taxon>
        <taxon>Bacillati</taxon>
        <taxon>Actinomycetota</taxon>
        <taxon>Actinomycetes</taxon>
        <taxon>Micrococcales</taxon>
        <taxon>Microbacteriaceae</taxon>
        <taxon>Leucobacter</taxon>
    </lineage>
</organism>
<feature type="transmembrane region" description="Helical" evidence="1">
    <location>
        <begin position="249"/>
        <end position="265"/>
    </location>
</feature>
<feature type="transmembrane region" description="Helical" evidence="1">
    <location>
        <begin position="16"/>
        <end position="35"/>
    </location>
</feature>
<feature type="transmembrane region" description="Helical" evidence="1">
    <location>
        <begin position="41"/>
        <end position="58"/>
    </location>
</feature>
<keyword evidence="1" id="KW-1133">Transmembrane helix</keyword>
<feature type="transmembrane region" description="Helical" evidence="1">
    <location>
        <begin position="181"/>
        <end position="200"/>
    </location>
</feature>
<feature type="domain" description="CAAX prenyl protease 2/Lysostaphin resistance protein A-like" evidence="2">
    <location>
        <begin position="216"/>
        <end position="307"/>
    </location>
</feature>
<accession>A0A4V6MDM9</accession>
<reference evidence="3 4" key="1">
    <citation type="journal article" date="2015" name="Stand. Genomic Sci.">
        <title>Genomic Encyclopedia of Bacterial and Archaeal Type Strains, Phase III: the genomes of soil and plant-associated and newly described type strains.</title>
        <authorList>
            <person name="Whitman W.B."/>
            <person name="Woyke T."/>
            <person name="Klenk H.P."/>
            <person name="Zhou Y."/>
            <person name="Lilburn T.G."/>
            <person name="Beck B.J."/>
            <person name="De Vos P."/>
            <person name="Vandamme P."/>
            <person name="Eisen J.A."/>
            <person name="Garrity G."/>
            <person name="Hugenholtz P."/>
            <person name="Kyrpides N.C."/>
        </authorList>
    </citation>
    <scope>NUCLEOTIDE SEQUENCE [LARGE SCALE GENOMIC DNA]</scope>
    <source>
        <strain evidence="3 4">RF6</strain>
    </source>
</reference>
<evidence type="ECO:0000313" key="3">
    <source>
        <dbReference type="EMBL" id="RZT68629.1"/>
    </source>
</evidence>
<dbReference type="RefSeq" id="WP_237465636.1">
    <property type="nucleotide sequence ID" value="NZ_QYAG01000004.1"/>
</dbReference>
<evidence type="ECO:0000256" key="1">
    <source>
        <dbReference type="SAM" id="Phobius"/>
    </source>
</evidence>
<dbReference type="EMBL" id="SHKI01000002">
    <property type="protein sequence ID" value="RZT68629.1"/>
    <property type="molecule type" value="Genomic_DNA"/>
</dbReference>
<dbReference type="Proteomes" id="UP000291832">
    <property type="component" value="Unassembled WGS sequence"/>
</dbReference>
<dbReference type="AlphaFoldDB" id="A0A4V6MDM9"/>
<keyword evidence="4" id="KW-1185">Reference proteome</keyword>
<dbReference type="GO" id="GO:0004175">
    <property type="term" value="F:endopeptidase activity"/>
    <property type="evidence" value="ECO:0007669"/>
    <property type="project" value="UniProtKB-ARBA"/>
</dbReference>
<keyword evidence="1" id="KW-0472">Membrane</keyword>